<name>A0A1I7NJJ2_9HYPH</name>
<keyword evidence="3" id="KW-1185">Reference proteome</keyword>
<feature type="transmembrane region" description="Helical" evidence="1">
    <location>
        <begin position="88"/>
        <end position="107"/>
    </location>
</feature>
<feature type="transmembrane region" description="Helical" evidence="1">
    <location>
        <begin position="49"/>
        <end position="68"/>
    </location>
</feature>
<dbReference type="RefSeq" id="WP_175528555.1">
    <property type="nucleotide sequence ID" value="NZ_FPCK01000002.1"/>
</dbReference>
<dbReference type="Proteomes" id="UP000199074">
    <property type="component" value="Unassembled WGS sequence"/>
</dbReference>
<feature type="transmembrane region" description="Helical" evidence="1">
    <location>
        <begin position="184"/>
        <end position="208"/>
    </location>
</feature>
<dbReference type="EMBL" id="FPCK01000002">
    <property type="protein sequence ID" value="SFV34824.1"/>
    <property type="molecule type" value="Genomic_DNA"/>
</dbReference>
<dbReference type="STRING" id="429728.SAMN05216456_2000"/>
<evidence type="ECO:0000313" key="3">
    <source>
        <dbReference type="Proteomes" id="UP000199074"/>
    </source>
</evidence>
<reference evidence="2 3" key="1">
    <citation type="submission" date="2016-10" db="EMBL/GenBank/DDBJ databases">
        <authorList>
            <person name="de Groot N.N."/>
        </authorList>
    </citation>
    <scope>NUCLEOTIDE SEQUENCE [LARGE SCALE GENOMIC DNA]</scope>
    <source>
        <strain evidence="2 3">IPL20</strain>
    </source>
</reference>
<keyword evidence="1" id="KW-0812">Transmembrane</keyword>
<dbReference type="AlphaFoldDB" id="A0A1I7NJJ2"/>
<evidence type="ECO:0000256" key="1">
    <source>
        <dbReference type="SAM" id="Phobius"/>
    </source>
</evidence>
<protein>
    <submittedName>
        <fullName evidence="2">SdpI/YhfL protein family protein</fullName>
    </submittedName>
</protein>
<organism evidence="2 3">
    <name type="scientific">Devosia crocina</name>
    <dbReference type="NCBI Taxonomy" id="429728"/>
    <lineage>
        <taxon>Bacteria</taxon>
        <taxon>Pseudomonadati</taxon>
        <taxon>Pseudomonadota</taxon>
        <taxon>Alphaproteobacteria</taxon>
        <taxon>Hyphomicrobiales</taxon>
        <taxon>Devosiaceae</taxon>
        <taxon>Devosia</taxon>
    </lineage>
</organism>
<keyword evidence="1" id="KW-0472">Membrane</keyword>
<feature type="transmembrane region" description="Helical" evidence="1">
    <location>
        <begin position="7"/>
        <end position="26"/>
    </location>
</feature>
<feature type="transmembrane region" description="Helical" evidence="1">
    <location>
        <begin position="157"/>
        <end position="178"/>
    </location>
</feature>
<sequence length="211" mass="22832">MPIVTRFHLLIFLVTLSITVVAILRIPPTFLFQAHWHASNADWLWPRDIALSVAPAIQATVLIAFWLLGRALTKNHLAKTRHILDPGLSLLLAVPAFYQLGLLFLGVGSDLDLIRGEGFLLGATLALLGLVLFYAERHSYGGLRLPWTIRSDRAWALAHKTTGVMTALAGFALMYVAWTDPGAGVLAVSFAAALFGLPVLAALMSLAVSRA</sequence>
<dbReference type="InterPro" id="IPR025962">
    <property type="entry name" value="SdpI/YhfL"/>
</dbReference>
<evidence type="ECO:0000313" key="2">
    <source>
        <dbReference type="EMBL" id="SFV34824.1"/>
    </source>
</evidence>
<feature type="transmembrane region" description="Helical" evidence="1">
    <location>
        <begin position="119"/>
        <end position="136"/>
    </location>
</feature>
<gene>
    <name evidence="2" type="ORF">SAMN05216456_2000</name>
</gene>
<accession>A0A1I7NJJ2</accession>
<dbReference type="Pfam" id="PF13630">
    <property type="entry name" value="SdpI"/>
    <property type="match status" value="1"/>
</dbReference>
<keyword evidence="1" id="KW-1133">Transmembrane helix</keyword>
<proteinExistence type="predicted"/>